<dbReference type="Pfam" id="PF00528">
    <property type="entry name" value="BPD_transp_1"/>
    <property type="match status" value="1"/>
</dbReference>
<dbReference type="Gene3D" id="1.10.3720.10">
    <property type="entry name" value="MetI-like"/>
    <property type="match status" value="1"/>
</dbReference>
<dbReference type="AlphaFoldDB" id="A0A2Z2KKM3"/>
<dbReference type="OrthoDB" id="9787837at2"/>
<dbReference type="GO" id="GO:0005886">
    <property type="term" value="C:plasma membrane"/>
    <property type="evidence" value="ECO:0007669"/>
    <property type="project" value="UniProtKB-SubCell"/>
</dbReference>
<protein>
    <recommendedName>
        <fullName evidence="8">ABC transmembrane type-1 domain-containing protein</fullName>
    </recommendedName>
</protein>
<dbReference type="KEGG" id="pdh:B9T62_25570"/>
<reference evidence="9 10" key="1">
    <citation type="submission" date="2017-06" db="EMBL/GenBank/DDBJ databases">
        <title>Complete genome sequence of Paenibacillus donghaensis KCTC 13049T isolated from East Sea sediment, South Korea.</title>
        <authorList>
            <person name="Jung B.K."/>
            <person name="Hong S.-J."/>
            <person name="Shin J.-H."/>
        </authorList>
    </citation>
    <scope>NUCLEOTIDE SEQUENCE [LARGE SCALE GENOMIC DNA]</scope>
    <source>
        <strain evidence="9 10">KCTC 13049</strain>
    </source>
</reference>
<feature type="transmembrane region" description="Helical" evidence="7">
    <location>
        <begin position="260"/>
        <end position="278"/>
    </location>
</feature>
<dbReference type="InterPro" id="IPR035906">
    <property type="entry name" value="MetI-like_sf"/>
</dbReference>
<sequence>MDASSAAVKYTSLKRAKSRTKAVKVLLILLSFLLALVFAFPLYWLLRGAFVNHAEILARPPVFFPGAPGFDNFRLGLERIQFLRQLWNSVSIVVPYVIGTVLTTSFAGYAFAKLRFPLRGLWFTLVISTMMLPSAVTLLPQYSLYTSMGLAGKPALIIPAFFCAGGNAYFVFLLRQFFMTIPGELSEAAKIDGAGYFRIYSRIMLPLIRPAMIVVALFSFINCWNEFFYTMIYLKTEADYTLPMGLYIVNGMRIPNYEQVMALALVVTTPCLVFFLIGNKYFVEGIALTGIKG</sequence>
<dbReference type="PANTHER" id="PTHR43744">
    <property type="entry name" value="ABC TRANSPORTER PERMEASE PROTEIN MG189-RELATED-RELATED"/>
    <property type="match status" value="1"/>
</dbReference>
<feature type="transmembrane region" description="Helical" evidence="7">
    <location>
        <begin position="156"/>
        <end position="178"/>
    </location>
</feature>
<evidence type="ECO:0000256" key="1">
    <source>
        <dbReference type="ARBA" id="ARBA00004651"/>
    </source>
</evidence>
<dbReference type="InterPro" id="IPR000515">
    <property type="entry name" value="MetI-like"/>
</dbReference>
<gene>
    <name evidence="9" type="ORF">B9T62_25570</name>
</gene>
<keyword evidence="3" id="KW-1003">Cell membrane</keyword>
<feature type="transmembrane region" description="Helical" evidence="7">
    <location>
        <begin position="25"/>
        <end position="46"/>
    </location>
</feature>
<evidence type="ECO:0000256" key="7">
    <source>
        <dbReference type="RuleBase" id="RU363032"/>
    </source>
</evidence>
<evidence type="ECO:0000313" key="10">
    <source>
        <dbReference type="Proteomes" id="UP000249890"/>
    </source>
</evidence>
<evidence type="ECO:0000256" key="3">
    <source>
        <dbReference type="ARBA" id="ARBA00022475"/>
    </source>
</evidence>
<dbReference type="PANTHER" id="PTHR43744:SF12">
    <property type="entry name" value="ABC TRANSPORTER PERMEASE PROTEIN MG189-RELATED"/>
    <property type="match status" value="1"/>
</dbReference>
<feature type="transmembrane region" description="Helical" evidence="7">
    <location>
        <begin position="92"/>
        <end position="112"/>
    </location>
</feature>
<comment type="subcellular location">
    <subcellularLocation>
        <location evidence="1 7">Cell membrane</location>
        <topology evidence="1 7">Multi-pass membrane protein</topology>
    </subcellularLocation>
</comment>
<evidence type="ECO:0000256" key="4">
    <source>
        <dbReference type="ARBA" id="ARBA00022692"/>
    </source>
</evidence>
<dbReference type="RefSeq" id="WP_087917839.1">
    <property type="nucleotide sequence ID" value="NZ_CP021780.1"/>
</dbReference>
<feature type="transmembrane region" description="Helical" evidence="7">
    <location>
        <begin position="121"/>
        <end position="144"/>
    </location>
</feature>
<evidence type="ECO:0000256" key="5">
    <source>
        <dbReference type="ARBA" id="ARBA00022989"/>
    </source>
</evidence>
<evidence type="ECO:0000256" key="2">
    <source>
        <dbReference type="ARBA" id="ARBA00022448"/>
    </source>
</evidence>
<evidence type="ECO:0000313" key="9">
    <source>
        <dbReference type="EMBL" id="ASA23853.1"/>
    </source>
</evidence>
<keyword evidence="6 7" id="KW-0472">Membrane</keyword>
<dbReference type="SUPFAM" id="SSF161098">
    <property type="entry name" value="MetI-like"/>
    <property type="match status" value="1"/>
</dbReference>
<dbReference type="CDD" id="cd06261">
    <property type="entry name" value="TM_PBP2"/>
    <property type="match status" value="1"/>
</dbReference>
<dbReference type="EMBL" id="CP021780">
    <property type="protein sequence ID" value="ASA23853.1"/>
    <property type="molecule type" value="Genomic_DNA"/>
</dbReference>
<name>A0A2Z2KKM3_9BACL</name>
<dbReference type="PROSITE" id="PS50928">
    <property type="entry name" value="ABC_TM1"/>
    <property type="match status" value="1"/>
</dbReference>
<organism evidence="9 10">
    <name type="scientific">Paenibacillus donghaensis</name>
    <dbReference type="NCBI Taxonomy" id="414771"/>
    <lineage>
        <taxon>Bacteria</taxon>
        <taxon>Bacillati</taxon>
        <taxon>Bacillota</taxon>
        <taxon>Bacilli</taxon>
        <taxon>Bacillales</taxon>
        <taxon>Paenibacillaceae</taxon>
        <taxon>Paenibacillus</taxon>
    </lineage>
</organism>
<dbReference type="Proteomes" id="UP000249890">
    <property type="component" value="Chromosome"/>
</dbReference>
<accession>A0A2Z2KKM3</accession>
<keyword evidence="2 7" id="KW-0813">Transport</keyword>
<keyword evidence="5 7" id="KW-1133">Transmembrane helix</keyword>
<keyword evidence="10" id="KW-1185">Reference proteome</keyword>
<feature type="domain" description="ABC transmembrane type-1" evidence="8">
    <location>
        <begin position="86"/>
        <end position="278"/>
    </location>
</feature>
<dbReference type="GO" id="GO:0055085">
    <property type="term" value="P:transmembrane transport"/>
    <property type="evidence" value="ECO:0007669"/>
    <property type="project" value="InterPro"/>
</dbReference>
<comment type="similarity">
    <text evidence="7">Belongs to the binding-protein-dependent transport system permease family.</text>
</comment>
<proteinExistence type="inferred from homology"/>
<evidence type="ECO:0000256" key="6">
    <source>
        <dbReference type="ARBA" id="ARBA00023136"/>
    </source>
</evidence>
<keyword evidence="4 7" id="KW-0812">Transmembrane</keyword>
<evidence type="ECO:0000259" key="8">
    <source>
        <dbReference type="PROSITE" id="PS50928"/>
    </source>
</evidence>